<evidence type="ECO:0000313" key="2">
    <source>
        <dbReference type="EMBL" id="AWK70615.1"/>
    </source>
</evidence>
<organism evidence="2 3">
    <name type="scientific">Rhodococcus oxybenzonivorans</name>
    <dbReference type="NCBI Taxonomy" id="1990687"/>
    <lineage>
        <taxon>Bacteria</taxon>
        <taxon>Bacillati</taxon>
        <taxon>Actinomycetota</taxon>
        <taxon>Actinomycetes</taxon>
        <taxon>Mycobacteriales</taxon>
        <taxon>Nocardiaceae</taxon>
        <taxon>Rhodococcus</taxon>
    </lineage>
</organism>
<dbReference type="EMBL" id="CP021354">
    <property type="protein sequence ID" value="AWK70615.1"/>
    <property type="molecule type" value="Genomic_DNA"/>
</dbReference>
<dbReference type="GO" id="GO:0003677">
    <property type="term" value="F:DNA binding"/>
    <property type="evidence" value="ECO:0007669"/>
    <property type="project" value="InterPro"/>
</dbReference>
<dbReference type="InterPro" id="IPR036894">
    <property type="entry name" value="YbaB-like_sf"/>
</dbReference>
<dbReference type="KEGG" id="roz:CBI38_02550"/>
<evidence type="ECO:0000313" key="3">
    <source>
        <dbReference type="Proteomes" id="UP000245711"/>
    </source>
</evidence>
<name>A0A2S2BPS7_9NOCA</name>
<reference evidence="2 3" key="1">
    <citation type="submission" date="2017-05" db="EMBL/GenBank/DDBJ databases">
        <title>Isolation of Rhodococcus sp. S2-17 biodegrading of BP-3.</title>
        <authorList>
            <person name="Lee Y."/>
            <person name="Kim K.H."/>
            <person name="Chun B.H."/>
            <person name="Jung H.S."/>
            <person name="Jeon C.O."/>
        </authorList>
    </citation>
    <scope>NUCLEOTIDE SEQUENCE [LARGE SCALE GENOMIC DNA]</scope>
    <source>
        <strain evidence="2 3">S2-17</strain>
    </source>
</reference>
<accession>A0A2S2BPS7</accession>
<keyword evidence="3" id="KW-1185">Reference proteome</keyword>
<dbReference type="RefSeq" id="WP_109326136.1">
    <property type="nucleotide sequence ID" value="NZ_CP021354.1"/>
</dbReference>
<dbReference type="OrthoDB" id="4559751at2"/>
<feature type="region of interest" description="Disordered" evidence="1">
    <location>
        <begin position="36"/>
        <end position="55"/>
    </location>
</feature>
<dbReference type="Proteomes" id="UP000245711">
    <property type="component" value="Chromosome"/>
</dbReference>
<proteinExistence type="predicted"/>
<feature type="region of interest" description="Disordered" evidence="1">
    <location>
        <begin position="117"/>
        <end position="152"/>
    </location>
</feature>
<gene>
    <name evidence="2" type="ORF">CBI38_02550</name>
</gene>
<protein>
    <submittedName>
        <fullName evidence="2">Uncharacterized protein</fullName>
    </submittedName>
</protein>
<dbReference type="Pfam" id="PF02575">
    <property type="entry name" value="YbaB_DNA_bd"/>
    <property type="match status" value="1"/>
</dbReference>
<dbReference type="Gene3D" id="3.30.1310.10">
    <property type="entry name" value="Nucleoid-associated protein YbaB-like domain"/>
    <property type="match status" value="1"/>
</dbReference>
<evidence type="ECO:0000256" key="1">
    <source>
        <dbReference type="SAM" id="MobiDB-lite"/>
    </source>
</evidence>
<sequence length="152" mass="16223">MVDQAARHELRARNEELRHQIDSMLDAVRRQADSLAQAKSEVERTKGSGTSGNGVVRVCVDAGGNVTAVELSPDAFRRTSPEALASSMAEAARLALADVRERTAQVLAPVFDARADLPTLSELMPDAPRPGDPPPSADEPGWNASILRGADR</sequence>
<dbReference type="AlphaFoldDB" id="A0A2S2BPS7"/>
<feature type="compositionally biased region" description="Pro residues" evidence="1">
    <location>
        <begin position="127"/>
        <end position="137"/>
    </location>
</feature>
<dbReference type="InterPro" id="IPR004401">
    <property type="entry name" value="YbaB/EbfC"/>
</dbReference>
<dbReference type="SUPFAM" id="SSF82607">
    <property type="entry name" value="YbaB-like"/>
    <property type="match status" value="1"/>
</dbReference>